<dbReference type="GO" id="GO:0005509">
    <property type="term" value="F:calcium ion binding"/>
    <property type="evidence" value="ECO:0007669"/>
    <property type="project" value="InterPro"/>
</dbReference>
<keyword evidence="2" id="KW-0677">Repeat</keyword>
<keyword evidence="5" id="KW-0732">Signal</keyword>
<evidence type="ECO:0000256" key="1">
    <source>
        <dbReference type="ARBA" id="ARBA00022723"/>
    </source>
</evidence>
<feature type="domain" description="EF-hand" evidence="6">
    <location>
        <begin position="56"/>
        <end position="91"/>
    </location>
</feature>
<feature type="region of interest" description="Disordered" evidence="4">
    <location>
        <begin position="165"/>
        <end position="186"/>
    </location>
</feature>
<sequence>MLFLFFLFLFSLLFFSTPPPPLTSPKISMAANPKTTPEMRKQFQAARTEFKELSIKELKDYEIMFAKYNTSGSGMMDLQELKYFMEKLGAPQTHLGLKAMIKEVDEDLDNKIAYREFLLIFRYAKNGTLQSEGLKQIAASVNVNQVGVGGAKGFFEAKSAAINNNPAEKDRAYREEKKKEQEEKAAAKKAFAERAAAFK</sequence>
<dbReference type="SUPFAM" id="SSF47473">
    <property type="entry name" value="EF-hand"/>
    <property type="match status" value="1"/>
</dbReference>
<proteinExistence type="predicted"/>
<protein>
    <recommendedName>
        <fullName evidence="6">EF-hand domain-containing protein</fullName>
    </recommendedName>
</protein>
<dbReference type="InterPro" id="IPR040365">
    <property type="entry name" value="EFHD1/2"/>
</dbReference>
<feature type="signal peptide" evidence="5">
    <location>
        <begin position="1"/>
        <end position="16"/>
    </location>
</feature>
<dbReference type="AlphaFoldDB" id="A0A7S4LAE7"/>
<reference evidence="7" key="1">
    <citation type="submission" date="2021-01" db="EMBL/GenBank/DDBJ databases">
        <authorList>
            <person name="Corre E."/>
            <person name="Pelletier E."/>
            <person name="Niang G."/>
            <person name="Scheremetjew M."/>
            <person name="Finn R."/>
            <person name="Kale V."/>
            <person name="Holt S."/>
            <person name="Cochrane G."/>
            <person name="Meng A."/>
            <person name="Brown T."/>
            <person name="Cohen L."/>
        </authorList>
    </citation>
    <scope>NUCLEOTIDE SEQUENCE</scope>
    <source>
        <strain evidence="7">SoJaBio B1-5/56/2</strain>
    </source>
</reference>
<dbReference type="InterPro" id="IPR002048">
    <property type="entry name" value="EF_hand_dom"/>
</dbReference>
<dbReference type="PROSITE" id="PS50222">
    <property type="entry name" value="EF_HAND_2"/>
    <property type="match status" value="1"/>
</dbReference>
<feature type="chain" id="PRO_5031547018" description="EF-hand domain-containing protein" evidence="5">
    <location>
        <begin position="17"/>
        <end position="199"/>
    </location>
</feature>
<dbReference type="InterPro" id="IPR011992">
    <property type="entry name" value="EF-hand-dom_pair"/>
</dbReference>
<keyword evidence="3" id="KW-0106">Calcium</keyword>
<dbReference type="EMBL" id="HBKR01026203">
    <property type="protein sequence ID" value="CAE2318835.1"/>
    <property type="molecule type" value="Transcribed_RNA"/>
</dbReference>
<dbReference type="PANTHER" id="PTHR13025">
    <property type="entry name" value="EF-HAND DOMAIN-CONTAINING PROTEIN D"/>
    <property type="match status" value="1"/>
</dbReference>
<evidence type="ECO:0000259" key="6">
    <source>
        <dbReference type="PROSITE" id="PS50222"/>
    </source>
</evidence>
<evidence type="ECO:0000256" key="3">
    <source>
        <dbReference type="ARBA" id="ARBA00022837"/>
    </source>
</evidence>
<evidence type="ECO:0000256" key="5">
    <source>
        <dbReference type="SAM" id="SignalP"/>
    </source>
</evidence>
<evidence type="ECO:0000256" key="4">
    <source>
        <dbReference type="SAM" id="MobiDB-lite"/>
    </source>
</evidence>
<accession>A0A7S4LAE7</accession>
<dbReference type="PANTHER" id="PTHR13025:SF6">
    <property type="entry name" value="EF-HAND DOMAIN-CONTAINING PROTEIN-RELATED"/>
    <property type="match status" value="1"/>
</dbReference>
<keyword evidence="1" id="KW-0479">Metal-binding</keyword>
<organism evidence="7">
    <name type="scientific">Paramoeba aestuarina</name>
    <dbReference type="NCBI Taxonomy" id="180227"/>
    <lineage>
        <taxon>Eukaryota</taxon>
        <taxon>Amoebozoa</taxon>
        <taxon>Discosea</taxon>
        <taxon>Flabellinia</taxon>
        <taxon>Dactylopodida</taxon>
        <taxon>Paramoebidae</taxon>
        <taxon>Paramoeba</taxon>
    </lineage>
</organism>
<dbReference type="Pfam" id="PF13499">
    <property type="entry name" value="EF-hand_7"/>
    <property type="match status" value="1"/>
</dbReference>
<evidence type="ECO:0000256" key="2">
    <source>
        <dbReference type="ARBA" id="ARBA00022737"/>
    </source>
</evidence>
<evidence type="ECO:0000313" key="7">
    <source>
        <dbReference type="EMBL" id="CAE2318835.1"/>
    </source>
</evidence>
<gene>
    <name evidence="7" type="ORF">NAES01612_LOCUS17156</name>
</gene>
<feature type="compositionally biased region" description="Basic and acidic residues" evidence="4">
    <location>
        <begin position="167"/>
        <end position="186"/>
    </location>
</feature>
<dbReference type="FunFam" id="1.10.238.10:FF:000112">
    <property type="entry name" value="EF-hand domain family, member D2"/>
    <property type="match status" value="1"/>
</dbReference>
<name>A0A7S4LAE7_9EUKA</name>
<dbReference type="CDD" id="cd00051">
    <property type="entry name" value="EFh"/>
    <property type="match status" value="1"/>
</dbReference>
<dbReference type="Gene3D" id="1.10.238.10">
    <property type="entry name" value="EF-hand"/>
    <property type="match status" value="1"/>
</dbReference>